<dbReference type="InterPro" id="IPR000403">
    <property type="entry name" value="PI3/4_kinase_cat_dom"/>
</dbReference>
<dbReference type="Gene3D" id="3.30.40.10">
    <property type="entry name" value="Zinc/RING finger domain, C3HC4 (zinc finger)"/>
    <property type="match status" value="1"/>
</dbReference>
<dbReference type="SMART" id="SM00146">
    <property type="entry name" value="PI3Kc"/>
    <property type="match status" value="1"/>
</dbReference>
<evidence type="ECO:0000259" key="7">
    <source>
        <dbReference type="PROSITE" id="PS50290"/>
    </source>
</evidence>
<evidence type="ECO:0000256" key="4">
    <source>
        <dbReference type="ARBA" id="ARBA00022777"/>
    </source>
</evidence>
<protein>
    <submittedName>
        <fullName evidence="8">Phosphoinositide 3-kinase</fullName>
    </submittedName>
</protein>
<dbReference type="InterPro" id="IPR013083">
    <property type="entry name" value="Znf_RING/FYVE/PHD"/>
</dbReference>
<dbReference type="PANTHER" id="PTHR10048">
    <property type="entry name" value="PHOSPHATIDYLINOSITOL KINASE"/>
    <property type="match status" value="1"/>
</dbReference>
<dbReference type="GO" id="GO:0034271">
    <property type="term" value="C:phosphatidylinositol 3-kinase complex, class III, type I"/>
    <property type="evidence" value="ECO:0007669"/>
    <property type="project" value="TreeGrafter"/>
</dbReference>
<sequence length="744" mass="87198">MDNNNLCYSFYIKNNEDKVGIHKNRLLYAQTINQNNYWQPDAETNNCNNCLQLIRGTFFTSNKHHCRLCGKIFCESCSKYQDLIPEELKMADNKKSPKYSLYNYFYNTTQKELVKTCINCHELLILFENMIKICKLFKVLNLNIIEINKLKGLNQVWFYSARYLQSIFRSIQYKLPYHKYTSIEKKLLFTNLNLFPGHRKYLLHSFKVCENNDQIEKIIEIINNEKTVSCWDLMCSRSCKEKLHFYDFINLYVHYIDTLKNTQTNLTSLLHFIVDNISCSDTEFKNCIIILTYYSQFEQRNEQKYKWSNYLMQNYLIERSSHNIELARYLYYEIKYNTVNYTNNINNAYFLNFKNNMEIMLKHTDQINKFIDCDRFLENLLLIFNFDKLENLYDDDNNIKHDNLDNKYPSPLNFNDDITSVFIKSSTEFVSKTKPIKIPYLVNNKITKYMIFKKENVRQDQIATNIINLINDIIISSSDIDPNIVSYEILPLNANDKDPYNHRGIIEMVQSCDTLINISTNNTNISNYLVANNSDITVGEIKKKFSNSCAAYSVISFLLGIGDRHLGNILVTKDGKLFHIDYGFILGQNPMNVGSMCRGEIRLTSNMIDVIGKEGTLEYLEFQNKCKKIYEICRHNADILSLLMLLIPRVCPLTVMSDEETIEFIKYRFCLDMTTEEAQNFITSKLQVCPLADLYDYLKEKTGGSNPSEAIKNGTYTVLSSITDSVAYAYNHANYLYSLYKNNS</sequence>
<dbReference type="InterPro" id="IPR011011">
    <property type="entry name" value="Znf_FYVE_PHD"/>
</dbReference>
<dbReference type="GO" id="GO:0006897">
    <property type="term" value="P:endocytosis"/>
    <property type="evidence" value="ECO:0007669"/>
    <property type="project" value="TreeGrafter"/>
</dbReference>
<evidence type="ECO:0000256" key="3">
    <source>
        <dbReference type="ARBA" id="ARBA00022771"/>
    </source>
</evidence>
<dbReference type="GO" id="GO:0016303">
    <property type="term" value="F:1-phosphatidylinositol-3-kinase activity"/>
    <property type="evidence" value="ECO:0007669"/>
    <property type="project" value="TreeGrafter"/>
</dbReference>
<dbReference type="InterPro" id="IPR015433">
    <property type="entry name" value="PI3/4_kinase"/>
</dbReference>
<dbReference type="PROSITE" id="PS50290">
    <property type="entry name" value="PI3_4_KINASE_3"/>
    <property type="match status" value="1"/>
</dbReference>
<dbReference type="PROSITE" id="PS50178">
    <property type="entry name" value="ZF_FYVE"/>
    <property type="match status" value="1"/>
</dbReference>
<gene>
    <name evidence="8" type="ORF">Hokovirus_1_207</name>
</gene>
<dbReference type="InterPro" id="IPR036940">
    <property type="entry name" value="PI3/4_kinase_cat_sf"/>
</dbReference>
<accession>A0A1V0SFB2</accession>
<keyword evidence="3" id="KW-0863">Zinc-finger</keyword>
<evidence type="ECO:0000256" key="1">
    <source>
        <dbReference type="ARBA" id="ARBA00022679"/>
    </source>
</evidence>
<dbReference type="SUPFAM" id="SSF56112">
    <property type="entry name" value="Protein kinase-like (PK-like)"/>
    <property type="match status" value="1"/>
</dbReference>
<dbReference type="GO" id="GO:0048015">
    <property type="term" value="P:phosphatidylinositol-mediated signaling"/>
    <property type="evidence" value="ECO:0007669"/>
    <property type="project" value="TreeGrafter"/>
</dbReference>
<dbReference type="InterPro" id="IPR000306">
    <property type="entry name" value="Znf_FYVE"/>
</dbReference>
<keyword evidence="1" id="KW-0808">Transferase</keyword>
<evidence type="ECO:0000256" key="2">
    <source>
        <dbReference type="ARBA" id="ARBA00022723"/>
    </source>
</evidence>
<feature type="domain" description="PI3K/PI4K catalytic" evidence="7">
    <location>
        <begin position="422"/>
        <end position="694"/>
    </location>
</feature>
<dbReference type="PROSITE" id="PS00916">
    <property type="entry name" value="PI3_4_KINASE_2"/>
    <property type="match status" value="1"/>
</dbReference>
<dbReference type="Gene3D" id="3.30.1010.10">
    <property type="entry name" value="Phosphatidylinositol 3-kinase Catalytic Subunit, Chain A, domain 4"/>
    <property type="match status" value="1"/>
</dbReference>
<dbReference type="SMART" id="SM00064">
    <property type="entry name" value="FYVE"/>
    <property type="match status" value="1"/>
</dbReference>
<keyword evidence="4 8" id="KW-0418">Kinase</keyword>
<dbReference type="GO" id="GO:0034272">
    <property type="term" value="C:phosphatidylinositol 3-kinase complex, class III, type II"/>
    <property type="evidence" value="ECO:0007669"/>
    <property type="project" value="TreeGrafter"/>
</dbReference>
<dbReference type="SUPFAM" id="SSF57903">
    <property type="entry name" value="FYVE/PHD zinc finger"/>
    <property type="match status" value="1"/>
</dbReference>
<dbReference type="Pfam" id="PF01363">
    <property type="entry name" value="FYVE"/>
    <property type="match status" value="1"/>
</dbReference>
<dbReference type="EMBL" id="KY684103">
    <property type="protein sequence ID" value="ARF10328.1"/>
    <property type="molecule type" value="Genomic_DNA"/>
</dbReference>
<dbReference type="GO" id="GO:0008270">
    <property type="term" value="F:zinc ion binding"/>
    <property type="evidence" value="ECO:0007669"/>
    <property type="project" value="UniProtKB-KW"/>
</dbReference>
<evidence type="ECO:0000256" key="5">
    <source>
        <dbReference type="ARBA" id="ARBA00022833"/>
    </source>
</evidence>
<name>A0A1V0SFB2_9VIRU</name>
<dbReference type="Pfam" id="PF00454">
    <property type="entry name" value="PI3_PI4_kinase"/>
    <property type="match status" value="1"/>
</dbReference>
<dbReference type="Gene3D" id="1.10.1070.11">
    <property type="entry name" value="Phosphatidylinositol 3-/4-kinase, catalytic domain"/>
    <property type="match status" value="1"/>
</dbReference>
<keyword evidence="2" id="KW-0479">Metal-binding</keyword>
<dbReference type="InterPro" id="IPR011009">
    <property type="entry name" value="Kinase-like_dom_sf"/>
</dbReference>
<organism evidence="8">
    <name type="scientific">Hokovirus HKV1</name>
    <dbReference type="NCBI Taxonomy" id="1977638"/>
    <lineage>
        <taxon>Viruses</taxon>
        <taxon>Varidnaviria</taxon>
        <taxon>Bamfordvirae</taxon>
        <taxon>Nucleocytoviricota</taxon>
        <taxon>Megaviricetes</taxon>
        <taxon>Imitervirales</taxon>
        <taxon>Mimiviridae</taxon>
        <taxon>Klosneuvirinae</taxon>
        <taxon>Hokovirus</taxon>
    </lineage>
</organism>
<dbReference type="InterPro" id="IPR017455">
    <property type="entry name" value="Znf_FYVE-rel"/>
</dbReference>
<reference evidence="8" key="1">
    <citation type="journal article" date="2017" name="Science">
        <title>Giant viruses with an expanded complement of translation system components.</title>
        <authorList>
            <person name="Schulz F."/>
            <person name="Yutin N."/>
            <person name="Ivanova N.N."/>
            <person name="Ortega D.R."/>
            <person name="Lee T.K."/>
            <person name="Vierheilig J."/>
            <person name="Daims H."/>
            <person name="Horn M."/>
            <person name="Wagner M."/>
            <person name="Jensen G.J."/>
            <person name="Kyrpides N.C."/>
            <person name="Koonin E.V."/>
            <person name="Woyke T."/>
        </authorList>
    </citation>
    <scope>NUCLEOTIDE SEQUENCE</scope>
    <source>
        <strain evidence="8">HKV1</strain>
    </source>
</reference>
<evidence type="ECO:0000313" key="8">
    <source>
        <dbReference type="EMBL" id="ARF10328.1"/>
    </source>
</evidence>
<evidence type="ECO:0000259" key="6">
    <source>
        <dbReference type="PROSITE" id="PS50178"/>
    </source>
</evidence>
<dbReference type="InterPro" id="IPR018936">
    <property type="entry name" value="PI3/4_kinase_CS"/>
</dbReference>
<dbReference type="PANTHER" id="PTHR10048:SF7">
    <property type="entry name" value="PHOSPHATIDYLINOSITOL 3-KINASE CATALYTIC SUBUNIT TYPE 3"/>
    <property type="match status" value="1"/>
</dbReference>
<proteinExistence type="predicted"/>
<feature type="domain" description="FYVE-type" evidence="6">
    <location>
        <begin position="41"/>
        <end position="125"/>
    </location>
</feature>
<keyword evidence="5" id="KW-0862">Zinc</keyword>